<comment type="caution">
    <text evidence="1">The sequence shown here is derived from an EMBL/GenBank/DDBJ whole genome shotgun (WGS) entry which is preliminary data.</text>
</comment>
<organism evidence="1 2">
    <name type="scientific">Candidatus Desulfatibia vada</name>
    <dbReference type="NCBI Taxonomy" id="2841696"/>
    <lineage>
        <taxon>Bacteria</taxon>
        <taxon>Pseudomonadati</taxon>
        <taxon>Thermodesulfobacteriota</taxon>
        <taxon>Desulfobacteria</taxon>
        <taxon>Desulfobacterales</taxon>
        <taxon>Desulfobacterales incertae sedis</taxon>
        <taxon>Candidatus Desulfatibia</taxon>
    </lineage>
</organism>
<reference evidence="1 2" key="1">
    <citation type="submission" date="2020-08" db="EMBL/GenBank/DDBJ databases">
        <title>Bridging the membrane lipid divide: bacteria of the FCB group superphylum have the potential to synthesize archaeal ether lipids.</title>
        <authorList>
            <person name="Villanueva L."/>
            <person name="Von Meijenfeldt F.A.B."/>
            <person name="Westbye A.B."/>
            <person name="Yadav S."/>
            <person name="Hopmans E.C."/>
            <person name="Dutilh B.E."/>
            <person name="Sinninghe Damste J.S."/>
        </authorList>
    </citation>
    <scope>NUCLEOTIDE SEQUENCE [LARGE SCALE GENOMIC DNA]</scope>
    <source>
        <strain evidence="1">NIOZ-UU17</strain>
    </source>
</reference>
<name>A0A8J6NT56_9BACT</name>
<proteinExistence type="predicted"/>
<dbReference type="Proteomes" id="UP000605201">
    <property type="component" value="Unassembled WGS sequence"/>
</dbReference>
<accession>A0A8J6NT56</accession>
<dbReference type="AlphaFoldDB" id="A0A8J6NT56"/>
<gene>
    <name evidence="1" type="ORF">H8D96_12095</name>
</gene>
<sequence>MMKKAKIALKPYLDTIAGYCDALSKQELTDVIISLAKDVPTSTRVHFLEKIESCLPGRKSAAAPEADPVEQILDDIQALKESIEERIDSIEDGSYWDDPDEWEGNGYYDDEPDYISQEQTDELVSFFDDAENLFLNDRLKDARSVYKALFLLINYIKEHTYFGFGPEIDIREARARYCRCVYETTDADKRLDELAAAMEIDASDPYNEHEYDEDYPLMQDVVDARPGEIEDLESFLPAWKKVLVKKGTKGRPAVLLLETVYRLEGINGVSKLAKKWANSQPQGYLFWLNILKQNNDPKGIINVGAEGLKALKQGRFRERVAKFIIDAAENQNDTKTLLRGRRESFFSRMSDQNLLDLVDEAIRQDARDRELDVVINHFKSHKSMDGDQKTLYIKTLLMAGRLDTAFTISRKEKSVGWSYQSNAGVVFGSVVTVLAGHCEKAVTIKALLRGYANQRSVYSERFLVDDETGTSFYDEIISGLKQKKYSKAKRTEYFKWAEKIGKSRIEHIVSNKYRRAYERAAQVLGSLAEAYAATEQKNKAAKILHEYYNEKFNRFSAFRREVKAVVKDSDLLKNSGF</sequence>
<evidence type="ECO:0000313" key="2">
    <source>
        <dbReference type="Proteomes" id="UP000605201"/>
    </source>
</evidence>
<protein>
    <submittedName>
        <fullName evidence="1">Uncharacterized protein</fullName>
    </submittedName>
</protein>
<dbReference type="EMBL" id="JACNIG010000239">
    <property type="protein sequence ID" value="MBC8432644.1"/>
    <property type="molecule type" value="Genomic_DNA"/>
</dbReference>
<evidence type="ECO:0000313" key="1">
    <source>
        <dbReference type="EMBL" id="MBC8432644.1"/>
    </source>
</evidence>